<dbReference type="PANTHER" id="PTHR24296">
    <property type="entry name" value="CYTOCHROME P450"/>
    <property type="match status" value="1"/>
</dbReference>
<accession>A0A427APQ7</accession>
<keyword evidence="2 5" id="KW-0479">Metal-binding</keyword>
<dbReference type="EMBL" id="AMZH03001733">
    <property type="protein sequence ID" value="RRT78216.1"/>
    <property type="molecule type" value="Genomic_DNA"/>
</dbReference>
<keyword evidence="7" id="KW-1133">Transmembrane helix</keyword>
<evidence type="ECO:0000256" key="4">
    <source>
        <dbReference type="ARBA" id="ARBA00023004"/>
    </source>
</evidence>
<evidence type="ECO:0000256" key="1">
    <source>
        <dbReference type="ARBA" id="ARBA00010617"/>
    </source>
</evidence>
<feature type="transmembrane region" description="Helical" evidence="7">
    <location>
        <begin position="12"/>
        <end position="31"/>
    </location>
</feature>
<dbReference type="Pfam" id="PF00067">
    <property type="entry name" value="p450"/>
    <property type="match status" value="1"/>
</dbReference>
<keyword evidence="3 6" id="KW-0560">Oxidoreductase</keyword>
<dbReference type="Proteomes" id="UP000287651">
    <property type="component" value="Unassembled WGS sequence"/>
</dbReference>
<dbReference type="CDD" id="cd11064">
    <property type="entry name" value="CYP86A"/>
    <property type="match status" value="1"/>
</dbReference>
<evidence type="ECO:0000256" key="3">
    <source>
        <dbReference type="ARBA" id="ARBA00023002"/>
    </source>
</evidence>
<evidence type="ECO:0000256" key="2">
    <source>
        <dbReference type="ARBA" id="ARBA00022723"/>
    </source>
</evidence>
<evidence type="ECO:0000256" key="5">
    <source>
        <dbReference type="PIRSR" id="PIRSR602403-1"/>
    </source>
</evidence>
<reference evidence="8 9" key="1">
    <citation type="journal article" date="2014" name="Agronomy (Basel)">
        <title>A Draft Genome Sequence for Ensete ventricosum, the Drought-Tolerant Tree Against Hunger.</title>
        <authorList>
            <person name="Harrison J."/>
            <person name="Moore K.A."/>
            <person name="Paszkiewicz K."/>
            <person name="Jones T."/>
            <person name="Grant M."/>
            <person name="Ambacheew D."/>
            <person name="Muzemil S."/>
            <person name="Studholme D.J."/>
        </authorList>
    </citation>
    <scope>NUCLEOTIDE SEQUENCE [LARGE SCALE GENOMIC DNA]</scope>
</reference>
<keyword evidence="5 6" id="KW-0349">Heme</keyword>
<evidence type="ECO:0008006" key="10">
    <source>
        <dbReference type="Google" id="ProtNLM"/>
    </source>
</evidence>
<proteinExistence type="inferred from homology"/>
<evidence type="ECO:0000256" key="6">
    <source>
        <dbReference type="RuleBase" id="RU000461"/>
    </source>
</evidence>
<dbReference type="InterPro" id="IPR036396">
    <property type="entry name" value="Cyt_P450_sf"/>
</dbReference>
<name>A0A427APQ7_ENSVE</name>
<gene>
    <name evidence="8" type="ORF">B296_00007320</name>
</gene>
<dbReference type="GO" id="GO:0006629">
    <property type="term" value="P:lipid metabolic process"/>
    <property type="evidence" value="ECO:0007669"/>
    <property type="project" value="UniProtKB-ARBA"/>
</dbReference>
<comment type="cofactor">
    <cofactor evidence="5">
        <name>heme</name>
        <dbReference type="ChEBI" id="CHEBI:30413"/>
    </cofactor>
</comment>
<dbReference type="PRINTS" id="PR00465">
    <property type="entry name" value="EP450IV"/>
</dbReference>
<keyword evidence="7" id="KW-0812">Transmembrane</keyword>
<dbReference type="GO" id="GO:0020037">
    <property type="term" value="F:heme binding"/>
    <property type="evidence" value="ECO:0007669"/>
    <property type="project" value="InterPro"/>
</dbReference>
<dbReference type="InterPro" id="IPR002403">
    <property type="entry name" value="Cyt_P450_E_grp-IV"/>
</dbReference>
<protein>
    <recommendedName>
        <fullName evidence="10">Cytochrome P450</fullName>
    </recommendedName>
</protein>
<dbReference type="SUPFAM" id="SSF48264">
    <property type="entry name" value="Cytochrome P450"/>
    <property type="match status" value="1"/>
</dbReference>
<dbReference type="GO" id="GO:0004497">
    <property type="term" value="F:monooxygenase activity"/>
    <property type="evidence" value="ECO:0007669"/>
    <property type="project" value="UniProtKB-KW"/>
</dbReference>
<dbReference type="PROSITE" id="PS00086">
    <property type="entry name" value="CYTOCHROME_P450"/>
    <property type="match status" value="1"/>
</dbReference>
<dbReference type="GO" id="GO:0016705">
    <property type="term" value="F:oxidoreductase activity, acting on paired donors, with incorporation or reduction of molecular oxygen"/>
    <property type="evidence" value="ECO:0007669"/>
    <property type="project" value="InterPro"/>
</dbReference>
<feature type="binding site" description="axial binding residue" evidence="5">
    <location>
        <position position="469"/>
    </location>
    <ligand>
        <name>heme</name>
        <dbReference type="ChEBI" id="CHEBI:30413"/>
    </ligand>
    <ligandPart>
        <name>Fe</name>
        <dbReference type="ChEBI" id="CHEBI:18248"/>
    </ligandPart>
</feature>
<dbReference type="AlphaFoldDB" id="A0A427APQ7"/>
<evidence type="ECO:0000313" key="8">
    <source>
        <dbReference type="EMBL" id="RRT78216.1"/>
    </source>
</evidence>
<dbReference type="InterPro" id="IPR001128">
    <property type="entry name" value="Cyt_P450"/>
</dbReference>
<sequence>MAAEAILLSRSDFLLAFVCFVFCYYLCQIFRRSNVPVDWPVAGMLPGLLLRFRRIYEWGTCLLREVGCTFVFRGPWLLGMNYVVTCDPANLQHVFSAGFSNYPKGEEFSEIFDVLGDGIFNSDGESWKKQRMRAHGLISSRSFRSFVAGSSRRKVEQGLIPLLDGIARQGTVVDLQDVFLRLTFDSTCHLVFGVDPCCLSIEFPTIPFARAMDDAMGALFLRHIVPPALWKLMKWLGIGEEKKLATAWKEMDRFIAERIAEKKKQRSLGKNHIREGEGKLDLLSSYIDDHDDEEQHTSQQESSKFDKLLRDTTMNLMLAGRDTTGAGLTWFFWLLCNNPTVEFRILEELKKAAPLRNERSSSDDLVVFDAEELSKLVYLHAALCESLRLFPPVPFEHKAALQHEVLPSGHGVGPGTKILIPLHAMARMEGIWGEDCLEFKPERWISEKGRMRHEPSYKFLSFNSGPRTCLGKEVAFTQMKTVVAAMVYNFQVEVLQGHVVEPKLSIILHMKNGLRVRIKRRTHEGVV</sequence>
<dbReference type="Gene3D" id="1.10.630.10">
    <property type="entry name" value="Cytochrome P450"/>
    <property type="match status" value="1"/>
</dbReference>
<keyword evidence="6" id="KW-0503">Monooxygenase</keyword>
<comment type="similarity">
    <text evidence="1 6">Belongs to the cytochrome P450 family.</text>
</comment>
<dbReference type="InterPro" id="IPR017972">
    <property type="entry name" value="Cyt_P450_CS"/>
</dbReference>
<keyword evidence="4 5" id="KW-0408">Iron</keyword>
<keyword evidence="7" id="KW-0472">Membrane</keyword>
<evidence type="ECO:0000313" key="9">
    <source>
        <dbReference type="Proteomes" id="UP000287651"/>
    </source>
</evidence>
<organism evidence="8 9">
    <name type="scientific">Ensete ventricosum</name>
    <name type="common">Abyssinian banana</name>
    <name type="synonym">Musa ensete</name>
    <dbReference type="NCBI Taxonomy" id="4639"/>
    <lineage>
        <taxon>Eukaryota</taxon>
        <taxon>Viridiplantae</taxon>
        <taxon>Streptophyta</taxon>
        <taxon>Embryophyta</taxon>
        <taxon>Tracheophyta</taxon>
        <taxon>Spermatophyta</taxon>
        <taxon>Magnoliopsida</taxon>
        <taxon>Liliopsida</taxon>
        <taxon>Zingiberales</taxon>
        <taxon>Musaceae</taxon>
        <taxon>Ensete</taxon>
    </lineage>
</organism>
<dbReference type="PRINTS" id="PR00385">
    <property type="entry name" value="P450"/>
</dbReference>
<comment type="caution">
    <text evidence="8">The sequence shown here is derived from an EMBL/GenBank/DDBJ whole genome shotgun (WGS) entry which is preliminary data.</text>
</comment>
<evidence type="ECO:0000256" key="7">
    <source>
        <dbReference type="SAM" id="Phobius"/>
    </source>
</evidence>
<dbReference type="GO" id="GO:0005506">
    <property type="term" value="F:iron ion binding"/>
    <property type="evidence" value="ECO:0007669"/>
    <property type="project" value="InterPro"/>
</dbReference>